<accession>A0ACD5TSR6</accession>
<keyword evidence="2" id="KW-1185">Reference proteome</keyword>
<evidence type="ECO:0000313" key="1">
    <source>
        <dbReference type="EnsemblPlants" id="AVESA.00010b.r2.1CG0118810.2.CDS"/>
    </source>
</evidence>
<reference evidence="1" key="2">
    <citation type="submission" date="2025-09" db="UniProtKB">
        <authorList>
            <consortium name="EnsemblPlants"/>
        </authorList>
    </citation>
    <scope>IDENTIFICATION</scope>
</reference>
<dbReference type="Proteomes" id="UP001732700">
    <property type="component" value="Chromosome 1C"/>
</dbReference>
<evidence type="ECO:0000313" key="2">
    <source>
        <dbReference type="Proteomes" id="UP001732700"/>
    </source>
</evidence>
<proteinExistence type="predicted"/>
<sequence>MASTVAATHDEIQSGYEPSPWGDFFTGYQPQHLQERSEEWMTVRADELKEEVRKLFKTCGNTAARIFLLDTIQHLGIDHHFEQDIENALSLVLRSDFSNLSLHEVALGFLLLRQQGYWVSPDVFNKFKGEDGSFNKDITNDTKGLLSLYNGAHLLIHGEVILEEAKAFAQHHLELMKGSLGFPLAEQVKRALHVPLPRTCKRIETLHYISEYNEEEGHNTVLLELAKLDFNLLQHVHLKELKAITEWWNSFSGNVGLSFIRGRIVESNTWAYVVYHEKGFKLPRSIISKMIVIITTLDDIYDTHATIEECRKLNGAIQRWDESAVSVLPEYLKNLYMELLRTFRNIEADVPIDMNYEISYLRKSIQNHVTGYLQEAEWAHKNYTPSFKDQVNLTSLTIGAPTLSVSVMAGMADEIMKQALEWVSTVPSVVISAGKIVRFMNDIGAFKRRKCKGDTASSVECYMHEYGVSGDVAISKIDALIEDEWKTLNQARFENHALLPALQRIIGLAYTASFFYDNRNDVYTSSTLLQEIIESFFVKPV</sequence>
<protein>
    <submittedName>
        <fullName evidence="1">Uncharacterized protein</fullName>
    </submittedName>
</protein>
<dbReference type="EnsemblPlants" id="AVESA.00010b.r2.1CG0118810.2">
    <property type="protein sequence ID" value="AVESA.00010b.r2.1CG0118810.2.CDS"/>
    <property type="gene ID" value="AVESA.00010b.r2.1CG0118810"/>
</dbReference>
<organism evidence="1 2">
    <name type="scientific">Avena sativa</name>
    <name type="common">Oat</name>
    <dbReference type="NCBI Taxonomy" id="4498"/>
    <lineage>
        <taxon>Eukaryota</taxon>
        <taxon>Viridiplantae</taxon>
        <taxon>Streptophyta</taxon>
        <taxon>Embryophyta</taxon>
        <taxon>Tracheophyta</taxon>
        <taxon>Spermatophyta</taxon>
        <taxon>Magnoliopsida</taxon>
        <taxon>Liliopsida</taxon>
        <taxon>Poales</taxon>
        <taxon>Poaceae</taxon>
        <taxon>BOP clade</taxon>
        <taxon>Pooideae</taxon>
        <taxon>Poodae</taxon>
        <taxon>Poeae</taxon>
        <taxon>Poeae Chloroplast Group 1 (Aveneae type)</taxon>
        <taxon>Aveninae</taxon>
        <taxon>Avena</taxon>
    </lineage>
</organism>
<name>A0ACD5TSR6_AVESA</name>
<reference evidence="1" key="1">
    <citation type="submission" date="2021-05" db="EMBL/GenBank/DDBJ databases">
        <authorList>
            <person name="Scholz U."/>
            <person name="Mascher M."/>
            <person name="Fiebig A."/>
        </authorList>
    </citation>
    <scope>NUCLEOTIDE SEQUENCE [LARGE SCALE GENOMIC DNA]</scope>
</reference>